<feature type="transmembrane region" description="Helical" evidence="1">
    <location>
        <begin position="194"/>
        <end position="217"/>
    </location>
</feature>
<keyword evidence="1" id="KW-0812">Transmembrane</keyword>
<dbReference type="EMBL" id="JBBPBN010000008">
    <property type="protein sequence ID" value="KAK9033406.1"/>
    <property type="molecule type" value="Genomic_DNA"/>
</dbReference>
<dbReference type="Proteomes" id="UP001396334">
    <property type="component" value="Unassembled WGS sequence"/>
</dbReference>
<reference evidence="2 3" key="1">
    <citation type="journal article" date="2024" name="G3 (Bethesda)">
        <title>Genome assembly of Hibiscus sabdariffa L. provides insights into metabolisms of medicinal natural products.</title>
        <authorList>
            <person name="Kim T."/>
        </authorList>
    </citation>
    <scope>NUCLEOTIDE SEQUENCE [LARGE SCALE GENOMIC DNA]</scope>
    <source>
        <strain evidence="2">TK-2024</strain>
        <tissue evidence="2">Old leaves</tissue>
    </source>
</reference>
<keyword evidence="1" id="KW-0472">Membrane</keyword>
<evidence type="ECO:0000313" key="2">
    <source>
        <dbReference type="EMBL" id="KAK9033406.1"/>
    </source>
</evidence>
<gene>
    <name evidence="2" type="ORF">V6N11_018439</name>
</gene>
<keyword evidence="3" id="KW-1185">Reference proteome</keyword>
<evidence type="ECO:0000313" key="3">
    <source>
        <dbReference type="Proteomes" id="UP001396334"/>
    </source>
</evidence>
<feature type="transmembrane region" description="Helical" evidence="1">
    <location>
        <begin position="254"/>
        <end position="279"/>
    </location>
</feature>
<organism evidence="2 3">
    <name type="scientific">Hibiscus sabdariffa</name>
    <name type="common">roselle</name>
    <dbReference type="NCBI Taxonomy" id="183260"/>
    <lineage>
        <taxon>Eukaryota</taxon>
        <taxon>Viridiplantae</taxon>
        <taxon>Streptophyta</taxon>
        <taxon>Embryophyta</taxon>
        <taxon>Tracheophyta</taxon>
        <taxon>Spermatophyta</taxon>
        <taxon>Magnoliopsida</taxon>
        <taxon>eudicotyledons</taxon>
        <taxon>Gunneridae</taxon>
        <taxon>Pentapetalae</taxon>
        <taxon>rosids</taxon>
        <taxon>malvids</taxon>
        <taxon>Malvales</taxon>
        <taxon>Malvaceae</taxon>
        <taxon>Malvoideae</taxon>
        <taxon>Hibiscus</taxon>
    </lineage>
</organism>
<accession>A0ABR2T7G1</accession>
<sequence>MACLLVHWWILGSVVWLFECDSWVLLISAPLRDDVVRFCFGHALEMYRASLAPASLLSRDLKQLAHNVQLADGLAAMARLPRLLCLCLVRAAWFVVCLPFDDALASTVGASRSCGSCTHPSGHVSHSHMPWPYYLCPTTGLLVSLRGVALVEGLTFFLPITDWNLGVVPVVAADGYLSCFPSFHIAWCASMPMLWFLCLRPTLVLVADFVSGIGLVARPFQWSLFNLEFAASHADWSMEQPFSVALATAEGAPLIATSALVILGVSAPCTRVSFFACILRRGCSMVASMALPSWPGLTGGSVSGLLSLPALPHGCPWNSLVSRPDLMIGYLLVLQVTFIGPNSTTIVSVCVGFLLLLGLPYLVLI</sequence>
<keyword evidence="1" id="KW-1133">Transmembrane helix</keyword>
<evidence type="ECO:0000256" key="1">
    <source>
        <dbReference type="SAM" id="Phobius"/>
    </source>
</evidence>
<comment type="caution">
    <text evidence="2">The sequence shown here is derived from an EMBL/GenBank/DDBJ whole genome shotgun (WGS) entry which is preliminary data.</text>
</comment>
<protein>
    <submittedName>
        <fullName evidence="2">Uncharacterized protein</fullName>
    </submittedName>
</protein>
<proteinExistence type="predicted"/>
<name>A0ABR2T7G1_9ROSI</name>
<feature type="transmembrane region" description="Helical" evidence="1">
    <location>
        <begin position="331"/>
        <end position="364"/>
    </location>
</feature>
<feature type="transmembrane region" description="Helical" evidence="1">
    <location>
        <begin position="6"/>
        <end position="27"/>
    </location>
</feature>